<organism evidence="4 5">
    <name type="scientific">Lentzea indica</name>
    <dbReference type="NCBI Taxonomy" id="2604800"/>
    <lineage>
        <taxon>Bacteria</taxon>
        <taxon>Bacillati</taxon>
        <taxon>Actinomycetota</taxon>
        <taxon>Actinomycetes</taxon>
        <taxon>Pseudonocardiales</taxon>
        <taxon>Pseudonocardiaceae</taxon>
        <taxon>Lentzea</taxon>
    </lineage>
</organism>
<evidence type="ECO:0000313" key="4">
    <source>
        <dbReference type="EMBL" id="NKE56772.1"/>
    </source>
</evidence>
<dbReference type="InterPro" id="IPR051203">
    <property type="entry name" value="Polysaccharide_Synthase-Rel"/>
</dbReference>
<accession>A0ABX1FD45</accession>
<feature type="transmembrane region" description="Helical" evidence="2">
    <location>
        <begin position="82"/>
        <end position="106"/>
    </location>
</feature>
<evidence type="ECO:0000313" key="5">
    <source>
        <dbReference type="Proteomes" id="UP001515943"/>
    </source>
</evidence>
<dbReference type="EMBL" id="VSRL01000019">
    <property type="protein sequence ID" value="NKE56772.1"/>
    <property type="molecule type" value="Genomic_DNA"/>
</dbReference>
<feature type="transmembrane region" description="Helical" evidence="2">
    <location>
        <begin position="12"/>
        <end position="37"/>
    </location>
</feature>
<proteinExistence type="inferred from homology"/>
<dbReference type="InterPro" id="IPR003869">
    <property type="entry name" value="Polysac_CapD-like"/>
</dbReference>
<name>A0ABX1FD45_9PSEU</name>
<dbReference type="PANTHER" id="PTHR43318">
    <property type="entry name" value="UDP-N-ACETYLGLUCOSAMINE 4,6-DEHYDRATASE"/>
    <property type="match status" value="1"/>
</dbReference>
<protein>
    <submittedName>
        <fullName evidence="4">Polysaccharide biosynthesis protein</fullName>
    </submittedName>
</protein>
<dbReference type="InterPro" id="IPR036291">
    <property type="entry name" value="NAD(P)-bd_dom_sf"/>
</dbReference>
<evidence type="ECO:0000256" key="1">
    <source>
        <dbReference type="ARBA" id="ARBA00007430"/>
    </source>
</evidence>
<sequence>MRCDPVPSAGWGLRLLLCGIDTCAWIVAMAAVTWFRYALEEADVEGARFVQFALIVLAIAVVVALAAHLYSGRYPVGSLEEAVRLAWVAVITGVFAAIVDLCWATPPVPRSVPLTSAFVALVLAWAGRCALRWSHERWATPELACARRVVILGAGVTGEQLVRSMLSDPMGGYLPVALVDDDLAKQSLRIRGVPVSGTRKDVVAVASRTGATLIVVALREPDPVVLHEMSEIAHQAGLGLQVLPSLNELLGSQVGVADLRELDLAELLGREQVHTCADTVGEHLAGKRVLVTGAGGSVGSELCRQIHRFGPAQLFMLDRDESALHAVRLSIYGEALLDSPDVVLADIRDSEAVRLVFARCQPDVVFHAAALKHLTALEQYPLEAWKTNVLGTYYVLEASLAAGVSTFVNISTDKAANPKSVLGSSKRIGERLTADAATRSDGKYLSVRFGNVFGSRGSVLSTFTEQLAQGRPITVTHPEVSRFFMTIPEAVQLVIQAASIGRSGEALLLDMGEQLRIADVARQLMEVSGRSAPIVYTGLREGEKLHEELFGPGELDQRPSHPSISQVAVPPLDPAYLLSLAVDYGEIEVMTECATGTVPVPRTAHSDASVTS</sequence>
<keyword evidence="2" id="KW-1133">Transmembrane helix</keyword>
<reference evidence="4 5" key="1">
    <citation type="submission" date="2019-08" db="EMBL/GenBank/DDBJ databases">
        <title>Lentzea from Indian Himalayas.</title>
        <authorList>
            <person name="Mandal S."/>
            <person name="Mallick Gupta A."/>
            <person name="Maiti P.K."/>
            <person name="Sarkar J."/>
            <person name="Mandal S."/>
        </authorList>
    </citation>
    <scope>NUCLEOTIDE SEQUENCE [LARGE SCALE GENOMIC DNA]</scope>
    <source>
        <strain evidence="4 5">PSKA42</strain>
    </source>
</reference>
<dbReference type="PANTHER" id="PTHR43318:SF1">
    <property type="entry name" value="POLYSACCHARIDE BIOSYNTHESIS PROTEIN EPSC-RELATED"/>
    <property type="match status" value="1"/>
</dbReference>
<gene>
    <name evidence="4" type="ORF">FXN61_07965</name>
</gene>
<evidence type="ECO:0000259" key="3">
    <source>
        <dbReference type="Pfam" id="PF02719"/>
    </source>
</evidence>
<feature type="domain" description="Polysaccharide biosynthesis protein CapD-like" evidence="3">
    <location>
        <begin position="289"/>
        <end position="567"/>
    </location>
</feature>
<dbReference type="Pfam" id="PF02719">
    <property type="entry name" value="Polysacc_synt_2"/>
    <property type="match status" value="1"/>
</dbReference>
<comment type="similarity">
    <text evidence="1">Belongs to the polysaccharide synthase family.</text>
</comment>
<feature type="transmembrane region" description="Helical" evidence="2">
    <location>
        <begin position="49"/>
        <end position="70"/>
    </location>
</feature>
<dbReference type="Pfam" id="PF13727">
    <property type="entry name" value="CoA_binding_3"/>
    <property type="match status" value="1"/>
</dbReference>
<dbReference type="Proteomes" id="UP001515943">
    <property type="component" value="Unassembled WGS sequence"/>
</dbReference>
<dbReference type="SUPFAM" id="SSF51735">
    <property type="entry name" value="NAD(P)-binding Rossmann-fold domains"/>
    <property type="match status" value="2"/>
</dbReference>
<keyword evidence="5" id="KW-1185">Reference proteome</keyword>
<dbReference type="CDD" id="cd05237">
    <property type="entry name" value="UDP_invert_4-6DH_SDR_e"/>
    <property type="match status" value="1"/>
</dbReference>
<keyword evidence="2" id="KW-0472">Membrane</keyword>
<keyword evidence="2" id="KW-0812">Transmembrane</keyword>
<evidence type="ECO:0000256" key="2">
    <source>
        <dbReference type="SAM" id="Phobius"/>
    </source>
</evidence>
<dbReference type="Gene3D" id="3.40.50.720">
    <property type="entry name" value="NAD(P)-binding Rossmann-like Domain"/>
    <property type="match status" value="2"/>
</dbReference>
<comment type="caution">
    <text evidence="4">The sequence shown here is derived from an EMBL/GenBank/DDBJ whole genome shotgun (WGS) entry which is preliminary data.</text>
</comment>